<reference evidence="3 4" key="1">
    <citation type="submission" date="2024-09" db="EMBL/GenBank/DDBJ databases">
        <authorList>
            <person name="Sun Q."/>
            <person name="Mori K."/>
        </authorList>
    </citation>
    <scope>NUCLEOTIDE SEQUENCE [LARGE SCALE GENOMIC DNA]</scope>
    <source>
        <strain evidence="3 4">JCM 3028</strain>
    </source>
</reference>
<sequence length="327" mass="33689">MPRIVAESPPKLPDSPVKRSRIGDLPMRVIYRFLAVGLAVILAAVAAVVGFVSSGSPDQPGEGKTGQIAAPSAAPPSPGPGSAEPSALATPATSAEPSASEPAASVSAQASPSGTSSASASPSESPAETAAPSSAPDGSEPAPDRSAVIAALADPRVPDLPRDKRLGRLSGKSGKSKRRVQDGKSGVSLVRLGKPWKVFGAAPFSTKQVLPKAKGAAHRAMLVSCPVPILVQKKAKDTALLAARWTLNHHPKGSKITWTASQSIKNGWLLAYRVKYKVKGKARSSMAAVAVTEIPGAKPAMLFATIPDVQSKYWRAINTAVSSLRLK</sequence>
<dbReference type="RefSeq" id="WP_386161097.1">
    <property type="nucleotide sequence ID" value="NZ_JBHMBS010000018.1"/>
</dbReference>
<accession>A0ABV5TL22</accession>
<proteinExistence type="predicted"/>
<evidence type="ECO:0000313" key="4">
    <source>
        <dbReference type="Proteomes" id="UP001589610"/>
    </source>
</evidence>
<keyword evidence="2" id="KW-0812">Transmembrane</keyword>
<dbReference type="EMBL" id="JBHMBS010000018">
    <property type="protein sequence ID" value="MFB9679827.1"/>
    <property type="molecule type" value="Genomic_DNA"/>
</dbReference>
<feature type="transmembrane region" description="Helical" evidence="2">
    <location>
        <begin position="29"/>
        <end position="52"/>
    </location>
</feature>
<evidence type="ECO:0000256" key="2">
    <source>
        <dbReference type="SAM" id="Phobius"/>
    </source>
</evidence>
<evidence type="ECO:0000256" key="1">
    <source>
        <dbReference type="SAM" id="MobiDB-lite"/>
    </source>
</evidence>
<feature type="region of interest" description="Disordered" evidence="1">
    <location>
        <begin position="57"/>
        <end position="186"/>
    </location>
</feature>
<dbReference type="Proteomes" id="UP001589610">
    <property type="component" value="Unassembled WGS sequence"/>
</dbReference>
<gene>
    <name evidence="3" type="ORF">ACFFRH_30445</name>
</gene>
<evidence type="ECO:0008006" key="5">
    <source>
        <dbReference type="Google" id="ProtNLM"/>
    </source>
</evidence>
<keyword evidence="4" id="KW-1185">Reference proteome</keyword>
<organism evidence="3 4">
    <name type="scientific">Streptosporangium vulgare</name>
    <dbReference type="NCBI Taxonomy" id="46190"/>
    <lineage>
        <taxon>Bacteria</taxon>
        <taxon>Bacillati</taxon>
        <taxon>Actinomycetota</taxon>
        <taxon>Actinomycetes</taxon>
        <taxon>Streptosporangiales</taxon>
        <taxon>Streptosporangiaceae</taxon>
        <taxon>Streptosporangium</taxon>
    </lineage>
</organism>
<evidence type="ECO:0000313" key="3">
    <source>
        <dbReference type="EMBL" id="MFB9679827.1"/>
    </source>
</evidence>
<feature type="region of interest" description="Disordered" evidence="1">
    <location>
        <begin position="1"/>
        <end position="20"/>
    </location>
</feature>
<comment type="caution">
    <text evidence="3">The sequence shown here is derived from an EMBL/GenBank/DDBJ whole genome shotgun (WGS) entry which is preliminary data.</text>
</comment>
<feature type="compositionally biased region" description="Basic and acidic residues" evidence="1">
    <location>
        <begin position="156"/>
        <end position="166"/>
    </location>
</feature>
<protein>
    <recommendedName>
        <fullName evidence="5">Fibronectin attachment protein</fullName>
    </recommendedName>
</protein>
<feature type="compositionally biased region" description="Low complexity" evidence="1">
    <location>
        <begin position="80"/>
        <end position="136"/>
    </location>
</feature>
<name>A0ABV5TL22_9ACTN</name>
<keyword evidence="2" id="KW-0472">Membrane</keyword>
<keyword evidence="2" id="KW-1133">Transmembrane helix</keyword>